<evidence type="ECO:0000313" key="3">
    <source>
        <dbReference type="EMBL" id="CAB4986568.1"/>
    </source>
</evidence>
<evidence type="ECO:0000256" key="2">
    <source>
        <dbReference type="SAM" id="Phobius"/>
    </source>
</evidence>
<gene>
    <name evidence="3" type="ORF">UFOPK3927_01040</name>
</gene>
<feature type="region of interest" description="Disordered" evidence="1">
    <location>
        <begin position="118"/>
        <end position="150"/>
    </location>
</feature>
<organism evidence="3">
    <name type="scientific">freshwater metagenome</name>
    <dbReference type="NCBI Taxonomy" id="449393"/>
    <lineage>
        <taxon>unclassified sequences</taxon>
        <taxon>metagenomes</taxon>
        <taxon>ecological metagenomes</taxon>
    </lineage>
</organism>
<keyword evidence="2" id="KW-1133">Transmembrane helix</keyword>
<accession>A0A6J7N333</accession>
<feature type="region of interest" description="Disordered" evidence="1">
    <location>
        <begin position="49"/>
        <end position="97"/>
    </location>
</feature>
<keyword evidence="2" id="KW-0812">Transmembrane</keyword>
<proteinExistence type="predicted"/>
<protein>
    <submittedName>
        <fullName evidence="3">Unannotated protein</fullName>
    </submittedName>
</protein>
<keyword evidence="2" id="KW-0472">Membrane</keyword>
<reference evidence="3" key="1">
    <citation type="submission" date="2020-05" db="EMBL/GenBank/DDBJ databases">
        <authorList>
            <person name="Chiriac C."/>
            <person name="Salcher M."/>
            <person name="Ghai R."/>
            <person name="Kavagutti S V."/>
        </authorList>
    </citation>
    <scope>NUCLEOTIDE SEQUENCE</scope>
</reference>
<feature type="transmembrane region" description="Helical" evidence="2">
    <location>
        <begin position="20"/>
        <end position="38"/>
    </location>
</feature>
<dbReference type="AlphaFoldDB" id="A0A6J7N333"/>
<sequence length="150" mass="14999">MTGIVELKLRGRNVIGATPFEDLILAVLLGGLLFIHALQRAVVTFIEPPGPPNRDPQAIHGIEGEVGGANGSGLHRGMENGGGDPGRGHSGTSGSGLGSALIGEISVVPTGEEVFEVPGALTVAQQDEGGSHGSSLPQRDRGLGPVGGGS</sequence>
<evidence type="ECO:0000256" key="1">
    <source>
        <dbReference type="SAM" id="MobiDB-lite"/>
    </source>
</evidence>
<feature type="compositionally biased region" description="Gly residues" evidence="1">
    <location>
        <begin position="79"/>
        <end position="97"/>
    </location>
</feature>
<dbReference type="EMBL" id="CAFBOK010000112">
    <property type="protein sequence ID" value="CAB4986568.1"/>
    <property type="molecule type" value="Genomic_DNA"/>
</dbReference>
<name>A0A6J7N333_9ZZZZ</name>